<reference evidence="2 3" key="1">
    <citation type="submission" date="2018-12" db="EMBL/GenBank/DDBJ databases">
        <authorList>
            <person name="Sun L."/>
            <person name="Chen Z."/>
        </authorList>
    </citation>
    <scope>NUCLEOTIDE SEQUENCE [LARGE SCALE GENOMIC DNA]</scope>
    <source>
        <strain evidence="2 3">3-5-3</strain>
    </source>
</reference>
<keyword evidence="3" id="KW-1185">Reference proteome</keyword>
<dbReference type="RefSeq" id="WP_127200744.1">
    <property type="nucleotide sequence ID" value="NZ_RZNX01000012.1"/>
</dbReference>
<feature type="transmembrane region" description="Helical" evidence="1">
    <location>
        <begin position="64"/>
        <end position="91"/>
    </location>
</feature>
<keyword evidence="1" id="KW-0812">Transmembrane</keyword>
<sequence length="94" mass="10197">MEAQFVGNQERAAYTSQSLDVMSVKQWVGTMLLLAIPVVNVILLFVWAFGGGNISPNKKNYSRAALLIALIGIGIYVVLFLIVGAIVASILPRY</sequence>
<name>A0A3S1B5D0_9BACL</name>
<accession>A0A3S1B5D0</accession>
<comment type="caution">
    <text evidence="2">The sequence shown here is derived from an EMBL/GenBank/DDBJ whole genome shotgun (WGS) entry which is preliminary data.</text>
</comment>
<organism evidence="2 3">
    <name type="scientific">Paenibacillus zeisoli</name>
    <dbReference type="NCBI Taxonomy" id="2496267"/>
    <lineage>
        <taxon>Bacteria</taxon>
        <taxon>Bacillati</taxon>
        <taxon>Bacillota</taxon>
        <taxon>Bacilli</taxon>
        <taxon>Bacillales</taxon>
        <taxon>Paenibacillaceae</taxon>
        <taxon>Paenibacillus</taxon>
    </lineage>
</organism>
<keyword evidence="1" id="KW-1133">Transmembrane helix</keyword>
<feature type="transmembrane region" description="Helical" evidence="1">
    <location>
        <begin position="27"/>
        <end position="52"/>
    </location>
</feature>
<evidence type="ECO:0000313" key="2">
    <source>
        <dbReference type="EMBL" id="RUT28005.1"/>
    </source>
</evidence>
<evidence type="ECO:0000256" key="1">
    <source>
        <dbReference type="SAM" id="Phobius"/>
    </source>
</evidence>
<gene>
    <name evidence="2" type="ORF">EJP77_18490</name>
</gene>
<protein>
    <submittedName>
        <fullName evidence="2">Uncharacterized protein</fullName>
    </submittedName>
</protein>
<keyword evidence="1" id="KW-0472">Membrane</keyword>
<dbReference type="EMBL" id="RZNX01000012">
    <property type="protein sequence ID" value="RUT28005.1"/>
    <property type="molecule type" value="Genomic_DNA"/>
</dbReference>
<evidence type="ECO:0000313" key="3">
    <source>
        <dbReference type="Proteomes" id="UP000272464"/>
    </source>
</evidence>
<dbReference type="Proteomes" id="UP000272464">
    <property type="component" value="Unassembled WGS sequence"/>
</dbReference>
<dbReference type="AlphaFoldDB" id="A0A3S1B5D0"/>
<proteinExistence type="predicted"/>
<dbReference type="OrthoDB" id="2943819at2"/>